<keyword evidence="2" id="KW-1185">Reference proteome</keyword>
<dbReference type="Gramene" id="OMERI01G37890.1">
    <property type="protein sequence ID" value="OMERI01G37890.1"/>
    <property type="gene ID" value="OMERI01G37890"/>
</dbReference>
<accession>A0A0E0CBR5</accession>
<dbReference type="AlphaFoldDB" id="A0A0E0CBR5"/>
<reference evidence="1" key="2">
    <citation type="submission" date="2018-05" db="EMBL/GenBank/DDBJ databases">
        <title>OmerRS3 (Oryza meridionalis Reference Sequence Version 3).</title>
        <authorList>
            <person name="Zhang J."/>
            <person name="Kudrna D."/>
            <person name="Lee S."/>
            <person name="Talag J."/>
            <person name="Welchert J."/>
            <person name="Wing R.A."/>
        </authorList>
    </citation>
    <scope>NUCLEOTIDE SEQUENCE [LARGE SCALE GENOMIC DNA]</scope>
    <source>
        <strain evidence="1">cv. OR44</strain>
    </source>
</reference>
<dbReference type="HOGENOM" id="CLU_1985114_0_0_1"/>
<proteinExistence type="predicted"/>
<name>A0A0E0CBR5_9ORYZ</name>
<evidence type="ECO:0000313" key="1">
    <source>
        <dbReference type="EnsemblPlants" id="OMERI01G37890.1"/>
    </source>
</evidence>
<dbReference type="EnsemblPlants" id="OMERI01G37890.1">
    <property type="protein sequence ID" value="OMERI01G37890.1"/>
    <property type="gene ID" value="OMERI01G37890"/>
</dbReference>
<sequence>MDQHVSLYYYISSTAEDLHPAPSGPSPNKNKEGADDVALNMDIIQLPSPIFNFEATMADKLAISCFPLAGREVLCMDNAGRTFLFDADTRDVVTMTDLHKPKRWPFSLFVPSNGMDDDDSSGSLFI</sequence>
<organism evidence="1">
    <name type="scientific">Oryza meridionalis</name>
    <dbReference type="NCBI Taxonomy" id="40149"/>
    <lineage>
        <taxon>Eukaryota</taxon>
        <taxon>Viridiplantae</taxon>
        <taxon>Streptophyta</taxon>
        <taxon>Embryophyta</taxon>
        <taxon>Tracheophyta</taxon>
        <taxon>Spermatophyta</taxon>
        <taxon>Magnoliopsida</taxon>
        <taxon>Liliopsida</taxon>
        <taxon>Poales</taxon>
        <taxon>Poaceae</taxon>
        <taxon>BOP clade</taxon>
        <taxon>Oryzoideae</taxon>
        <taxon>Oryzeae</taxon>
        <taxon>Oryzinae</taxon>
        <taxon>Oryza</taxon>
    </lineage>
</organism>
<protein>
    <submittedName>
        <fullName evidence="1">Uncharacterized protein</fullName>
    </submittedName>
</protein>
<evidence type="ECO:0000313" key="2">
    <source>
        <dbReference type="Proteomes" id="UP000008021"/>
    </source>
</evidence>
<dbReference type="InterPro" id="IPR012871">
    <property type="entry name" value="DUF1668_ORYSA"/>
</dbReference>
<reference evidence="1" key="1">
    <citation type="submission" date="2015-04" db="UniProtKB">
        <authorList>
            <consortium name="EnsemblPlants"/>
        </authorList>
    </citation>
    <scope>IDENTIFICATION</scope>
</reference>
<dbReference type="Pfam" id="PF07893">
    <property type="entry name" value="DUF1668"/>
    <property type="match status" value="1"/>
</dbReference>
<dbReference type="Proteomes" id="UP000008021">
    <property type="component" value="Chromosome 1"/>
</dbReference>